<reference evidence="2" key="1">
    <citation type="submission" date="2017-06" db="EMBL/GenBank/DDBJ databases">
        <authorList>
            <person name="Varghese N."/>
            <person name="Submissions S."/>
        </authorList>
    </citation>
    <scope>NUCLEOTIDE SEQUENCE [LARGE SCALE GENOMIC DNA]</scope>
    <source>
        <strain evidence="2">DSM 11116</strain>
    </source>
</reference>
<organism evidence="1 2">
    <name type="scientific">Hymenobacter gelipurpurascens</name>
    <dbReference type="NCBI Taxonomy" id="89968"/>
    <lineage>
        <taxon>Bacteria</taxon>
        <taxon>Pseudomonadati</taxon>
        <taxon>Bacteroidota</taxon>
        <taxon>Cytophagia</taxon>
        <taxon>Cytophagales</taxon>
        <taxon>Hymenobacteraceae</taxon>
        <taxon>Hymenobacter</taxon>
    </lineage>
</organism>
<dbReference type="AlphaFoldDB" id="A0A212T5G0"/>
<dbReference type="Proteomes" id="UP000198131">
    <property type="component" value="Unassembled WGS sequence"/>
</dbReference>
<name>A0A212T5G0_9BACT</name>
<proteinExistence type="predicted"/>
<sequence>MVLVRLQKAGLIQRYNLAYTAAAESSKDRTGKYKPSRKNHTQVFGWLCQGCTFAGPSWGSEVLFPLFAVLHLFRFRSLCALATSLLLLCAFTATAQNTPLIRDLSLRTDTMRYQLSRNTVLVQNEPNLYFYYRQDDETAELLVYPQQVKPNAPLRLVRSADFSLLDSLTAIEGGQYYRAKLRFKDLGATRYLRLTFRQPSDSVGHPALTQTVNLLPVTRTTLEFKPTDTELFIGEEKVFTLTSNYPKNIRLSSEWTKGQDIDYRLDQENGALRLHVLPNALGTRLLTMRAQTERAFLIDNNRRVSFALPPIRQEFTVKASRLRFLSVDKKEITLDDASRRKGVELILDNGRTFDLKKTYRIEDQEEAGGGLVAELFTRQYLTNDRVLCWLRVYNTHRQTDSYLYIKENDQAKYITNFNISPKISINTVSVRHRGGDWSTNTNVNPGETVDVRLEGESLSRGRFHFEDVRIIPSDSSIRTDASVVYRVQVPITIDKKRITIFNAGQPTGQSLPVREFQRPHPLDFVAVTFGEAPRPVTRLNGPVLYDKTIRDVVFSFNAGAIDSEQQLYGKQYLTFDIRTQNAKGELIEMRTVDNIVVCPDGNSVRGAFYQDKQCQVGNISLNNLLGYRKTYDLDDWSKILITVRHTQAQYQEPGFTQQLELVLQRRVKFDIDISFPAGLLTKQINSDVKGYNSFNGISLATLAQFSFYNPNKINKLRPYKVGAGFVAFNAFNLSQDASVSRELGIVVLGSVYPTRSDAKFTFPLYLGGGFLLNKQKMFFMLGPGIGIRL</sequence>
<evidence type="ECO:0000313" key="1">
    <source>
        <dbReference type="EMBL" id="SNC61293.1"/>
    </source>
</evidence>
<evidence type="ECO:0000313" key="2">
    <source>
        <dbReference type="Proteomes" id="UP000198131"/>
    </source>
</evidence>
<keyword evidence="2" id="KW-1185">Reference proteome</keyword>
<accession>A0A212T5G0</accession>
<protein>
    <submittedName>
        <fullName evidence="1">Uncharacterized protein</fullName>
    </submittedName>
</protein>
<dbReference type="EMBL" id="FYEW01000001">
    <property type="protein sequence ID" value="SNC61293.1"/>
    <property type="molecule type" value="Genomic_DNA"/>
</dbReference>
<gene>
    <name evidence="1" type="ORF">SAMN06265337_0434</name>
</gene>